<organism evidence="2 3">
    <name type="scientific">Formosimonas limnophila</name>
    <dbReference type="NCBI Taxonomy" id="1384487"/>
    <lineage>
        <taxon>Bacteria</taxon>
        <taxon>Pseudomonadati</taxon>
        <taxon>Pseudomonadota</taxon>
        <taxon>Betaproteobacteria</taxon>
        <taxon>Burkholderiales</taxon>
        <taxon>Burkholderiaceae</taxon>
        <taxon>Formosimonas</taxon>
    </lineage>
</organism>
<evidence type="ECO:0000313" key="3">
    <source>
        <dbReference type="Proteomes" id="UP000614287"/>
    </source>
</evidence>
<gene>
    <name evidence="2" type="ORF">GCM10009007_00150</name>
</gene>
<dbReference type="Proteomes" id="UP000614287">
    <property type="component" value="Unassembled WGS sequence"/>
</dbReference>
<keyword evidence="3" id="KW-1185">Reference proteome</keyword>
<feature type="region of interest" description="Disordered" evidence="1">
    <location>
        <begin position="62"/>
        <end position="82"/>
    </location>
</feature>
<accession>A0A8J3CL30</accession>
<sequence length="82" mass="9480">MRLDKPNMPITQKQLKFCDNIAQGMSQMDPTLMRMTRRTWQKTPPMSKPVNWQRTVSSDITSQLTNNPANDSKPSQARVQVF</sequence>
<comment type="caution">
    <text evidence="2">The sequence shown here is derived from an EMBL/GenBank/DDBJ whole genome shotgun (WGS) entry which is preliminary data.</text>
</comment>
<evidence type="ECO:0000313" key="2">
    <source>
        <dbReference type="EMBL" id="GHA63840.1"/>
    </source>
</evidence>
<reference evidence="2" key="2">
    <citation type="submission" date="2020-09" db="EMBL/GenBank/DDBJ databases">
        <authorList>
            <person name="Sun Q."/>
            <person name="Kim S."/>
        </authorList>
    </citation>
    <scope>NUCLEOTIDE SEQUENCE</scope>
    <source>
        <strain evidence="2">KCTC 32501</strain>
    </source>
</reference>
<name>A0A8J3CL30_9BURK</name>
<dbReference type="AlphaFoldDB" id="A0A8J3CL30"/>
<dbReference type="EMBL" id="BMZG01000001">
    <property type="protein sequence ID" value="GHA63840.1"/>
    <property type="molecule type" value="Genomic_DNA"/>
</dbReference>
<proteinExistence type="predicted"/>
<evidence type="ECO:0000256" key="1">
    <source>
        <dbReference type="SAM" id="MobiDB-lite"/>
    </source>
</evidence>
<reference evidence="2" key="1">
    <citation type="journal article" date="2014" name="Int. J. Syst. Evol. Microbiol.">
        <title>Complete genome sequence of Corynebacterium casei LMG S-19264T (=DSM 44701T), isolated from a smear-ripened cheese.</title>
        <authorList>
            <consortium name="US DOE Joint Genome Institute (JGI-PGF)"/>
            <person name="Walter F."/>
            <person name="Albersmeier A."/>
            <person name="Kalinowski J."/>
            <person name="Ruckert C."/>
        </authorList>
    </citation>
    <scope>NUCLEOTIDE SEQUENCE</scope>
    <source>
        <strain evidence="2">KCTC 32501</strain>
    </source>
</reference>
<protein>
    <submittedName>
        <fullName evidence="2">Uncharacterized protein</fullName>
    </submittedName>
</protein>